<dbReference type="InterPro" id="IPR016040">
    <property type="entry name" value="NAD(P)-bd_dom"/>
</dbReference>
<dbReference type="GO" id="GO:0051170">
    <property type="term" value="P:import into nucleus"/>
    <property type="evidence" value="ECO:0007669"/>
    <property type="project" value="TreeGrafter"/>
</dbReference>
<dbReference type="PANTHER" id="PTHR14097">
    <property type="entry name" value="OXIDOREDUCTASE HTATIP2"/>
    <property type="match status" value="1"/>
</dbReference>
<evidence type="ECO:0000313" key="2">
    <source>
        <dbReference type="EMBL" id="UTG75209.1"/>
    </source>
</evidence>
<dbReference type="SUPFAM" id="SSF51735">
    <property type="entry name" value="NAD(P)-binding Rossmann-fold domains"/>
    <property type="match status" value="1"/>
</dbReference>
<proteinExistence type="predicted"/>
<dbReference type="Pfam" id="PF13460">
    <property type="entry name" value="NAD_binding_10"/>
    <property type="match status" value="1"/>
</dbReference>
<dbReference type="PANTHER" id="PTHR14097:SF7">
    <property type="entry name" value="OXIDOREDUCTASE HTATIP2"/>
    <property type="match status" value="1"/>
</dbReference>
<feature type="domain" description="NAD(P)-binding" evidence="1">
    <location>
        <begin position="7"/>
        <end position="124"/>
    </location>
</feature>
<dbReference type="EMBL" id="CP073118">
    <property type="protein sequence ID" value="UTG75209.1"/>
    <property type="molecule type" value="Genomic_DNA"/>
</dbReference>
<accession>A0A9X9I4E6</accession>
<dbReference type="GO" id="GO:0005737">
    <property type="term" value="C:cytoplasm"/>
    <property type="evidence" value="ECO:0007669"/>
    <property type="project" value="TreeGrafter"/>
</dbReference>
<sequence>MKAIVIGATGATGKSLLPLLATSSEVESIDCFGRRHPDFTHQKLNSHQIDFSQPDDWRDEVQGDVLFACLGTTLKAAGSKEAQWAIDYEANLEFAKVARQNGVNALVLVSASGANSASRLFYQRMKGELEQAIIALNFPRLIIFRPPLLIRPNSDRLGEKIAERILHGFNRIGMLKSQRPLAVEKLAQAMLKAALLSSHEQASYSKNHMQVYEPQDIFRLLDQ</sequence>
<reference evidence="2" key="1">
    <citation type="submission" date="2021-04" db="EMBL/GenBank/DDBJ databases">
        <title>Characterizing Neisseria spp. as novel respiratory pathobionts in bronchiectasis.</title>
        <authorList>
            <person name="Li L."/>
            <person name="Mac Aogain M."/>
            <person name="Xu T."/>
            <person name="Jaggi T.K."/>
            <person name="Chan L.Y."/>
            <person name="Keir H.R."/>
            <person name="Dicker A.J."/>
            <person name="Qu J."/>
            <person name="Liu Y."/>
            <person name="Chen H.S."/>
            <person name="Koh M.S."/>
            <person name="Ong T.H."/>
            <person name="Lim A.Y.H."/>
            <person name="Abisheganaden J."/>
            <person name="Low T.B."/>
            <person name="Oliver B.G."/>
            <person name="Tan N.S."/>
            <person name="Fang M."/>
            <person name="Chalmers J.D."/>
            <person name="Chotirmall S.H."/>
        </authorList>
    </citation>
    <scope>NUCLEOTIDE SEQUENCE</scope>
    <source>
        <strain evidence="2">CG0073</strain>
    </source>
</reference>
<dbReference type="Gene3D" id="3.40.50.720">
    <property type="entry name" value="NAD(P)-binding Rossmann-like Domain"/>
    <property type="match status" value="1"/>
</dbReference>
<dbReference type="InterPro" id="IPR036291">
    <property type="entry name" value="NAD(P)-bd_dom_sf"/>
</dbReference>
<gene>
    <name evidence="2" type="ORF">KCG53_08050</name>
</gene>
<evidence type="ECO:0000259" key="1">
    <source>
        <dbReference type="Pfam" id="PF13460"/>
    </source>
</evidence>
<dbReference type="Proteomes" id="UP001057336">
    <property type="component" value="Chromosome"/>
</dbReference>
<evidence type="ECO:0000313" key="3">
    <source>
        <dbReference type="Proteomes" id="UP001057336"/>
    </source>
</evidence>
<organism evidence="2 3">
    <name type="scientific">Neisseria subflava</name>
    <dbReference type="NCBI Taxonomy" id="28449"/>
    <lineage>
        <taxon>Bacteria</taxon>
        <taxon>Pseudomonadati</taxon>
        <taxon>Pseudomonadota</taxon>
        <taxon>Betaproteobacteria</taxon>
        <taxon>Neisseriales</taxon>
        <taxon>Neisseriaceae</taxon>
        <taxon>Neisseria</taxon>
    </lineage>
</organism>
<protein>
    <submittedName>
        <fullName evidence="2">NAD(P)H-binding protein</fullName>
    </submittedName>
</protein>
<dbReference type="AlphaFoldDB" id="A0A9X9I4E6"/>
<name>A0A9X9I4E6_NEISU</name>